<evidence type="ECO:0000313" key="4">
    <source>
        <dbReference type="EMBL" id="PRR70263.1"/>
    </source>
</evidence>
<comment type="similarity">
    <text evidence="1">Belongs to the FlgD family.</text>
</comment>
<organism evidence="4 5">
    <name type="scientific">Neomoorella humiferrea</name>
    <dbReference type="NCBI Taxonomy" id="676965"/>
    <lineage>
        <taxon>Bacteria</taxon>
        <taxon>Bacillati</taxon>
        <taxon>Bacillota</taxon>
        <taxon>Clostridia</taxon>
        <taxon>Neomoorellales</taxon>
        <taxon>Neomoorellaceae</taxon>
        <taxon>Neomoorella</taxon>
    </lineage>
</organism>
<dbReference type="EMBL" id="PVXM01000049">
    <property type="protein sequence ID" value="PRR70263.1"/>
    <property type="molecule type" value="Genomic_DNA"/>
</dbReference>
<name>A0A2T0AN03_9FIRM</name>
<dbReference type="InterPro" id="IPR025963">
    <property type="entry name" value="FLgD_Tudor"/>
</dbReference>
<dbReference type="Proteomes" id="UP000238415">
    <property type="component" value="Unassembled WGS sequence"/>
</dbReference>
<keyword evidence="5" id="KW-1185">Reference proteome</keyword>
<dbReference type="GO" id="GO:0044781">
    <property type="term" value="P:bacterial-type flagellum organization"/>
    <property type="evidence" value="ECO:0007669"/>
    <property type="project" value="UniProtKB-KW"/>
</dbReference>
<dbReference type="Pfam" id="PF03963">
    <property type="entry name" value="FlgD"/>
    <property type="match status" value="1"/>
</dbReference>
<comment type="caution">
    <text evidence="4">The sequence shown here is derived from an EMBL/GenBank/DDBJ whole genome shotgun (WGS) entry which is preliminary data.</text>
</comment>
<dbReference type="Pfam" id="PF13861">
    <property type="entry name" value="FLgD_tudor"/>
    <property type="match status" value="1"/>
</dbReference>
<dbReference type="RefSeq" id="WP_106005974.1">
    <property type="nucleotide sequence ID" value="NZ_CP136418.1"/>
</dbReference>
<keyword evidence="2" id="KW-1005">Bacterial flagellum biogenesis</keyword>
<dbReference type="InterPro" id="IPR005648">
    <property type="entry name" value="FlgD"/>
</dbReference>
<protein>
    <submittedName>
        <fullName evidence="4">Basal-body rod modification protein FlgD</fullName>
    </submittedName>
</protein>
<evidence type="ECO:0000256" key="2">
    <source>
        <dbReference type="ARBA" id="ARBA00022795"/>
    </source>
</evidence>
<dbReference type="AlphaFoldDB" id="A0A2T0AN03"/>
<accession>A0A2T0AN03</accession>
<gene>
    <name evidence="4" type="primary">flgD</name>
    <name evidence="4" type="ORF">MOHU_20540</name>
</gene>
<feature type="domain" description="FlgD Tudor-like" evidence="3">
    <location>
        <begin position="80"/>
        <end position="131"/>
    </location>
</feature>
<reference evidence="4 5" key="1">
    <citation type="submission" date="2018-03" db="EMBL/GenBank/DDBJ databases">
        <title>Genome sequence of Moorella humiferrea DSM 23265.</title>
        <authorList>
            <person name="Poehlein A."/>
            <person name="Daniel R."/>
        </authorList>
    </citation>
    <scope>NUCLEOTIDE SEQUENCE [LARGE SCALE GENOMIC DNA]</scope>
    <source>
        <strain evidence="4 5">DSM 23265</strain>
    </source>
</reference>
<sequence length="134" mass="14193">MNVGGVTAVGNTAAAGVTNTGGLGKDDFLKLLAAQLRNQDPLNPMSNTEFIAQMAQFSVLEQMYNLNENFSLLRQELQESMMLQAVSLMGKEVTAVLDDEVLTGTVGKVTATTDGIFLEVGGRQVPLAAVTEIS</sequence>
<dbReference type="OrthoDB" id="280334at2"/>
<proteinExistence type="inferred from homology"/>
<evidence type="ECO:0000259" key="3">
    <source>
        <dbReference type="Pfam" id="PF13861"/>
    </source>
</evidence>
<evidence type="ECO:0000313" key="5">
    <source>
        <dbReference type="Proteomes" id="UP000238415"/>
    </source>
</evidence>
<evidence type="ECO:0000256" key="1">
    <source>
        <dbReference type="ARBA" id="ARBA00010577"/>
    </source>
</evidence>